<dbReference type="InterPro" id="IPR003423">
    <property type="entry name" value="OMP_efflux"/>
</dbReference>
<keyword evidence="2" id="KW-0564">Palmitate</keyword>
<feature type="region of interest" description="Disordered" evidence="3">
    <location>
        <begin position="250"/>
        <end position="269"/>
    </location>
</feature>
<dbReference type="GO" id="GO:0015562">
    <property type="term" value="F:efflux transmembrane transporter activity"/>
    <property type="evidence" value="ECO:0007669"/>
    <property type="project" value="InterPro"/>
</dbReference>
<keyword evidence="2" id="KW-0449">Lipoprotein</keyword>
<keyword evidence="5" id="KW-1185">Reference proteome</keyword>
<dbReference type="GO" id="GO:0005886">
    <property type="term" value="C:plasma membrane"/>
    <property type="evidence" value="ECO:0007669"/>
    <property type="project" value="UniProtKB-SubCell"/>
</dbReference>
<reference evidence="4 5" key="1">
    <citation type="submission" date="2017-03" db="EMBL/GenBank/DDBJ databases">
        <authorList>
            <person name="Afonso C.L."/>
            <person name="Miller P.J."/>
            <person name="Scott M.A."/>
            <person name="Spackman E."/>
            <person name="Goraichik I."/>
            <person name="Dimitrov K.M."/>
            <person name="Suarez D.L."/>
            <person name="Swayne D.E."/>
        </authorList>
    </citation>
    <scope>NUCLEOTIDE SEQUENCE [LARGE SCALE GENOMIC DNA]</scope>
    <source>
        <strain evidence="4 5">CECT 7639</strain>
    </source>
</reference>
<comment type="subcellular location">
    <subcellularLocation>
        <location evidence="2">Cell membrane</location>
        <topology evidence="2">Lipid-anchor</topology>
    </subcellularLocation>
</comment>
<protein>
    <submittedName>
        <fullName evidence="4">Outer membrane protein OprM</fullName>
    </submittedName>
</protein>
<name>A0A1Y5RYI6_9RHOB</name>
<proteinExistence type="inferred from homology"/>
<dbReference type="Gene3D" id="2.20.200.10">
    <property type="entry name" value="Outer membrane efflux proteins (OEP)"/>
    <property type="match status" value="1"/>
</dbReference>
<dbReference type="PANTHER" id="PTHR30203:SF30">
    <property type="entry name" value="OUTER MEMBRANE PROTEIN-RELATED"/>
    <property type="match status" value="1"/>
</dbReference>
<accession>A0A1Y5RYI6</accession>
<sequence length="457" mass="50285">MAAGCTVGEDFQKPSKDVPQQFLGAQIESSITRGNVEWWQAYGDDKLNRLVDLGLEQNLDIRKAVARVEQSQAILEGAGYPISGTTRVSEFKVAGGGTDGRADTGFVRAEASWQADLYGRLKREREAARYRLEGAYDDANVARMTLLDELVTAYIDARFYQELIRINLRVVSSREQTLNATLQARKRRTEMGAAETEVTDIPEVSDLDVAQARTLVASARAELPEAKILFFKSVSRVGTLLGQAWDRPREGLDRTAPQPVPSTRGLKTGVPADLIRNRPDVRLAEKRLAESVALAGVAEADLYPELKLTGNININYSGNDLLPTAGFARLGLDIPLFDLPERRSKVRFQKARSKELLAVWEETVVEAVEEVQDSLVSLKNHNEAVKFTSEAIANLNEVLKLARQAYVAGQSGFLQVLDAERALLAAENALALDKRNFAVDFVDLNVALGGAYDQKPV</sequence>
<evidence type="ECO:0000256" key="2">
    <source>
        <dbReference type="RuleBase" id="RU362097"/>
    </source>
</evidence>
<dbReference type="NCBIfam" id="TIGR01845">
    <property type="entry name" value="outer_NodT"/>
    <property type="match status" value="1"/>
</dbReference>
<evidence type="ECO:0000313" key="5">
    <source>
        <dbReference type="Proteomes" id="UP000193077"/>
    </source>
</evidence>
<comment type="similarity">
    <text evidence="1 2">Belongs to the outer membrane factor (OMF) (TC 1.B.17) family.</text>
</comment>
<dbReference type="InterPro" id="IPR010131">
    <property type="entry name" value="MdtP/NodT-like"/>
</dbReference>
<evidence type="ECO:0000313" key="4">
    <source>
        <dbReference type="EMBL" id="SLN27062.1"/>
    </source>
</evidence>
<dbReference type="RefSeq" id="WP_165759755.1">
    <property type="nucleotide sequence ID" value="NZ_FWFO01000001.1"/>
</dbReference>
<keyword evidence="2" id="KW-0812">Transmembrane</keyword>
<gene>
    <name evidence="4" type="primary">oprM</name>
    <name evidence="4" type="ORF">TRL7639_01000</name>
</gene>
<evidence type="ECO:0000256" key="1">
    <source>
        <dbReference type="ARBA" id="ARBA00007613"/>
    </source>
</evidence>
<dbReference type="AlphaFoldDB" id="A0A1Y5RYI6"/>
<dbReference type="Proteomes" id="UP000193077">
    <property type="component" value="Unassembled WGS sequence"/>
</dbReference>
<dbReference type="EMBL" id="FWFO01000001">
    <property type="protein sequence ID" value="SLN27062.1"/>
    <property type="molecule type" value="Genomic_DNA"/>
</dbReference>
<dbReference type="PANTHER" id="PTHR30203">
    <property type="entry name" value="OUTER MEMBRANE CATION EFFLUX PROTEIN"/>
    <property type="match status" value="1"/>
</dbReference>
<dbReference type="Pfam" id="PF02321">
    <property type="entry name" value="OEP"/>
    <property type="match status" value="1"/>
</dbReference>
<keyword evidence="2" id="KW-0472">Membrane</keyword>
<keyword evidence="2" id="KW-1134">Transmembrane beta strand</keyword>
<dbReference type="Gene3D" id="1.20.1600.10">
    <property type="entry name" value="Outer membrane efflux proteins (OEP)"/>
    <property type="match status" value="1"/>
</dbReference>
<evidence type="ECO:0000256" key="3">
    <source>
        <dbReference type="SAM" id="MobiDB-lite"/>
    </source>
</evidence>
<dbReference type="SUPFAM" id="SSF56954">
    <property type="entry name" value="Outer membrane efflux proteins (OEP)"/>
    <property type="match status" value="1"/>
</dbReference>
<organism evidence="4 5">
    <name type="scientific">Falsiruegeria litorea R37</name>
    <dbReference type="NCBI Taxonomy" id="1200284"/>
    <lineage>
        <taxon>Bacteria</taxon>
        <taxon>Pseudomonadati</taxon>
        <taxon>Pseudomonadota</taxon>
        <taxon>Alphaproteobacteria</taxon>
        <taxon>Rhodobacterales</taxon>
        <taxon>Roseobacteraceae</taxon>
        <taxon>Falsiruegeria</taxon>
    </lineage>
</organism>